<proteinExistence type="predicted"/>
<evidence type="ECO:0008006" key="4">
    <source>
        <dbReference type="Google" id="ProtNLM"/>
    </source>
</evidence>
<dbReference type="Pfam" id="PF14325">
    <property type="entry name" value="DUF4383"/>
    <property type="match status" value="1"/>
</dbReference>
<keyword evidence="1" id="KW-0472">Membrane</keyword>
<feature type="transmembrane region" description="Helical" evidence="1">
    <location>
        <begin position="120"/>
        <end position="144"/>
    </location>
</feature>
<dbReference type="OrthoDB" id="3386543at2"/>
<dbReference type="STRING" id="446470.Snas_0928"/>
<evidence type="ECO:0000313" key="2">
    <source>
        <dbReference type="EMBL" id="ADD40639.1"/>
    </source>
</evidence>
<feature type="transmembrane region" description="Helical" evidence="1">
    <location>
        <begin position="93"/>
        <end position="114"/>
    </location>
</feature>
<sequence>MPSATIVGVDHLPINHHLRPLYRVLAFLTGVYILVFGILGYVKSKGLETFAQPNDADLPRVLWLDANPAFSILSIVVGAVVVLAVIVGRNVDFYVNLLAGSVFLLASMAMMALLHTDLNYLGFTMATCIASMILGLIMFTAGLYGRVGSSEREAAAEAHRHGQTVTDH</sequence>
<accession>D3Q930</accession>
<dbReference type="HOGENOM" id="CLU_086041_2_0_11"/>
<keyword evidence="3" id="KW-1185">Reference proteome</keyword>
<name>D3Q930_STANL</name>
<dbReference type="Proteomes" id="UP000000844">
    <property type="component" value="Chromosome"/>
</dbReference>
<dbReference type="AlphaFoldDB" id="D3Q930"/>
<reference evidence="2 3" key="1">
    <citation type="journal article" date="2009" name="Stand. Genomic Sci.">
        <title>Complete genome sequence of Stackebrandtia nassauensis type strain (LLR-40K-21).</title>
        <authorList>
            <person name="Munk C."/>
            <person name="Lapidus A."/>
            <person name="Copeland A."/>
            <person name="Jando M."/>
            <person name="Mayilraj S."/>
            <person name="Glavina Del Rio T."/>
            <person name="Nolan M."/>
            <person name="Chen F."/>
            <person name="Lucas S."/>
            <person name="Tice H."/>
            <person name="Cheng J.F."/>
            <person name="Han C."/>
            <person name="Detter J.C."/>
            <person name="Bruce D."/>
            <person name="Goodwin L."/>
            <person name="Chain P."/>
            <person name="Pitluck S."/>
            <person name="Goker M."/>
            <person name="Ovchinikova G."/>
            <person name="Pati A."/>
            <person name="Ivanova N."/>
            <person name="Mavromatis K."/>
            <person name="Chen A."/>
            <person name="Palaniappan K."/>
            <person name="Land M."/>
            <person name="Hauser L."/>
            <person name="Chang Y.J."/>
            <person name="Jeffries C.D."/>
            <person name="Bristow J."/>
            <person name="Eisen J.A."/>
            <person name="Markowitz V."/>
            <person name="Hugenholtz P."/>
            <person name="Kyrpides N.C."/>
            <person name="Klenk H.P."/>
        </authorList>
    </citation>
    <scope>NUCLEOTIDE SEQUENCE [LARGE SCALE GENOMIC DNA]</scope>
    <source>
        <strain evidence="3">DSM 44728 / CIP 108903 / NRRL B-16338 / NBRC 102104 / LLR-40K-21</strain>
    </source>
</reference>
<evidence type="ECO:0000313" key="3">
    <source>
        <dbReference type="Proteomes" id="UP000000844"/>
    </source>
</evidence>
<dbReference type="EMBL" id="CP001778">
    <property type="protein sequence ID" value="ADD40639.1"/>
    <property type="molecule type" value="Genomic_DNA"/>
</dbReference>
<organism evidence="2 3">
    <name type="scientific">Stackebrandtia nassauensis (strain DSM 44728 / CIP 108903 / NRRL B-16338 / NBRC 102104 / LLR-40K-21)</name>
    <dbReference type="NCBI Taxonomy" id="446470"/>
    <lineage>
        <taxon>Bacteria</taxon>
        <taxon>Bacillati</taxon>
        <taxon>Actinomycetota</taxon>
        <taxon>Actinomycetes</taxon>
        <taxon>Glycomycetales</taxon>
        <taxon>Glycomycetaceae</taxon>
        <taxon>Stackebrandtia</taxon>
    </lineage>
</organism>
<feature type="transmembrane region" description="Helical" evidence="1">
    <location>
        <begin position="62"/>
        <end position="86"/>
    </location>
</feature>
<protein>
    <recommendedName>
        <fullName evidence="4">DUF4383 domain-containing protein</fullName>
    </recommendedName>
</protein>
<keyword evidence="1" id="KW-1133">Transmembrane helix</keyword>
<evidence type="ECO:0000256" key="1">
    <source>
        <dbReference type="SAM" id="Phobius"/>
    </source>
</evidence>
<dbReference type="eggNOG" id="ENOG5032T0S">
    <property type="taxonomic scope" value="Bacteria"/>
</dbReference>
<dbReference type="KEGG" id="sna:Snas_0928"/>
<gene>
    <name evidence="2" type="ordered locus">Snas_0928</name>
</gene>
<feature type="transmembrane region" description="Helical" evidence="1">
    <location>
        <begin position="21"/>
        <end position="42"/>
    </location>
</feature>
<keyword evidence="1" id="KW-0812">Transmembrane</keyword>